<organism evidence="1 2">
    <name type="scientific">Herbaspirillum rhizosphaerae</name>
    <dbReference type="NCBI Taxonomy" id="346179"/>
    <lineage>
        <taxon>Bacteria</taxon>
        <taxon>Pseudomonadati</taxon>
        <taxon>Pseudomonadota</taxon>
        <taxon>Betaproteobacteria</taxon>
        <taxon>Burkholderiales</taxon>
        <taxon>Oxalobacteraceae</taxon>
        <taxon>Herbaspirillum</taxon>
    </lineage>
</organism>
<evidence type="ECO:0000313" key="2">
    <source>
        <dbReference type="Proteomes" id="UP001629214"/>
    </source>
</evidence>
<name>A0ABW8ZDG1_9BURK</name>
<accession>A0ABW8ZDG1</accession>
<protein>
    <submittedName>
        <fullName evidence="1">DUF2489 domain-containing protein</fullName>
    </submittedName>
</protein>
<dbReference type="Proteomes" id="UP001629214">
    <property type="component" value="Unassembled WGS sequence"/>
</dbReference>
<keyword evidence="2" id="KW-1185">Reference proteome</keyword>
<gene>
    <name evidence="1" type="ORF">PQR63_19370</name>
</gene>
<sequence length="107" mass="12087">MTPEQRAARVRKLVSAAKALLTLQVGLFVGASRIENVLRTLGSEFDTKHKIFSEFTKAVPKDIPVGSARLWWDAEAMLKTDLKLASVEERFRVKLLAECVVIIRQYD</sequence>
<comment type="caution">
    <text evidence="1">The sequence shown here is derived from an EMBL/GenBank/DDBJ whole genome shotgun (WGS) entry which is preliminary data.</text>
</comment>
<reference evidence="1 2" key="1">
    <citation type="journal article" date="2024" name="Chem. Sci.">
        <title>Discovery of megapolipeptins by genome mining of a Burkholderiales bacteria collection.</title>
        <authorList>
            <person name="Paulo B.S."/>
            <person name="Recchia M.J.J."/>
            <person name="Lee S."/>
            <person name="Fergusson C.H."/>
            <person name="Romanowski S.B."/>
            <person name="Hernandez A."/>
            <person name="Krull N."/>
            <person name="Liu D.Y."/>
            <person name="Cavanagh H."/>
            <person name="Bos A."/>
            <person name="Gray C.A."/>
            <person name="Murphy B.T."/>
            <person name="Linington R.G."/>
            <person name="Eustaquio A.S."/>
        </authorList>
    </citation>
    <scope>NUCLEOTIDE SEQUENCE [LARGE SCALE GENOMIC DNA]</scope>
    <source>
        <strain evidence="1 2">RL21-008-BIB-B</strain>
    </source>
</reference>
<dbReference type="EMBL" id="JAQQFR010000014">
    <property type="protein sequence ID" value="MFL9880565.1"/>
    <property type="molecule type" value="Genomic_DNA"/>
</dbReference>
<evidence type="ECO:0000313" key="1">
    <source>
        <dbReference type="EMBL" id="MFL9880565.1"/>
    </source>
</evidence>
<proteinExistence type="predicted"/>